<proteinExistence type="predicted"/>
<feature type="compositionally biased region" description="Basic and acidic residues" evidence="1">
    <location>
        <begin position="46"/>
        <end position="55"/>
    </location>
</feature>
<evidence type="ECO:0000256" key="1">
    <source>
        <dbReference type="SAM" id="MobiDB-lite"/>
    </source>
</evidence>
<dbReference type="Proteomes" id="UP000290572">
    <property type="component" value="Unassembled WGS sequence"/>
</dbReference>
<evidence type="ECO:0000313" key="3">
    <source>
        <dbReference type="Proteomes" id="UP000290572"/>
    </source>
</evidence>
<dbReference type="EMBL" id="QBIY01012790">
    <property type="protein sequence ID" value="RXN16400.1"/>
    <property type="molecule type" value="Genomic_DNA"/>
</dbReference>
<reference evidence="2 3" key="1">
    <citation type="submission" date="2018-03" db="EMBL/GenBank/DDBJ databases">
        <title>Draft genome sequence of Rohu Carp (Labeo rohita).</title>
        <authorList>
            <person name="Das P."/>
            <person name="Kushwaha B."/>
            <person name="Joshi C.G."/>
            <person name="Kumar D."/>
            <person name="Nagpure N.S."/>
            <person name="Sahoo L."/>
            <person name="Das S.P."/>
            <person name="Bit A."/>
            <person name="Patnaik S."/>
            <person name="Meher P.K."/>
            <person name="Jayasankar P."/>
            <person name="Koringa P.G."/>
            <person name="Patel N.V."/>
            <person name="Hinsu A.T."/>
            <person name="Kumar R."/>
            <person name="Pandey M."/>
            <person name="Agarwal S."/>
            <person name="Srivastava S."/>
            <person name="Singh M."/>
            <person name="Iquebal M.A."/>
            <person name="Jaiswal S."/>
            <person name="Angadi U.B."/>
            <person name="Kumar N."/>
            <person name="Raza M."/>
            <person name="Shah T.M."/>
            <person name="Rai A."/>
            <person name="Jena J.K."/>
        </authorList>
    </citation>
    <scope>NUCLEOTIDE SEQUENCE [LARGE SCALE GENOMIC DNA]</scope>
    <source>
        <strain evidence="2">DASCIFA01</strain>
        <tissue evidence="2">Testis</tissue>
    </source>
</reference>
<feature type="region of interest" description="Disordered" evidence="1">
    <location>
        <begin position="87"/>
        <end position="162"/>
    </location>
</feature>
<feature type="region of interest" description="Disordered" evidence="1">
    <location>
        <begin position="24"/>
        <end position="64"/>
    </location>
</feature>
<comment type="caution">
    <text evidence="2">The sequence shown here is derived from an EMBL/GenBank/DDBJ whole genome shotgun (WGS) entry which is preliminary data.</text>
</comment>
<dbReference type="AlphaFoldDB" id="A0A498M7C1"/>
<feature type="compositionally biased region" description="Basic and acidic residues" evidence="1">
    <location>
        <begin position="101"/>
        <end position="116"/>
    </location>
</feature>
<keyword evidence="3" id="KW-1185">Reference proteome</keyword>
<name>A0A498M7C1_LABRO</name>
<sequence length="162" mass="17676">MGDPAVSAVLTETPPQFTREYFKNTESSEEQLLPHSGSKNTAFERAGGHGSHEKSSYSNPTPMPLSERCYVRWLWRSCVTSDLSLLCAHGGAGTSPRRSKDRCVQKPSEGKRDKATSDPNPSPNPNPGICRTANGRQAKVKEKHASSTLGVYVESGRDARED</sequence>
<gene>
    <name evidence="2" type="ORF">ROHU_027506</name>
</gene>
<accession>A0A498M7C1</accession>
<organism evidence="2 3">
    <name type="scientific">Labeo rohita</name>
    <name type="common">Indian major carp</name>
    <name type="synonym">Cyprinus rohita</name>
    <dbReference type="NCBI Taxonomy" id="84645"/>
    <lineage>
        <taxon>Eukaryota</taxon>
        <taxon>Metazoa</taxon>
        <taxon>Chordata</taxon>
        <taxon>Craniata</taxon>
        <taxon>Vertebrata</taxon>
        <taxon>Euteleostomi</taxon>
        <taxon>Actinopterygii</taxon>
        <taxon>Neopterygii</taxon>
        <taxon>Teleostei</taxon>
        <taxon>Ostariophysi</taxon>
        <taxon>Cypriniformes</taxon>
        <taxon>Cyprinidae</taxon>
        <taxon>Labeoninae</taxon>
        <taxon>Labeonini</taxon>
        <taxon>Labeo</taxon>
    </lineage>
</organism>
<protein>
    <submittedName>
        <fullName evidence="2">Uncharacterized protein</fullName>
    </submittedName>
</protein>
<evidence type="ECO:0000313" key="2">
    <source>
        <dbReference type="EMBL" id="RXN16400.1"/>
    </source>
</evidence>